<dbReference type="InterPro" id="IPR050267">
    <property type="entry name" value="Anti-sigma-factor_SerPK"/>
</dbReference>
<dbReference type="Proteomes" id="UP000326979">
    <property type="component" value="Unassembled WGS sequence"/>
</dbReference>
<dbReference type="Gene3D" id="3.30.565.10">
    <property type="entry name" value="Histidine kinase-like ATPase, C-terminal domain"/>
    <property type="match status" value="1"/>
</dbReference>
<sequence>MTWLDDSSGAKGIADAVALRWSCHPRCVGLARAELRRALRGWGLSCLEDAAVLVLSEILTDFVRHAHVLPGREIETRYLRSVQGLRIEVYGATDQPRQPTNDASAPQHDFGLKLLQALPDRRGTEPRSGPRMVVWAELNVPSRTGAGNVI</sequence>
<name>A0A5N8W4Y2_9ACTN</name>
<dbReference type="InterPro" id="IPR036890">
    <property type="entry name" value="HATPase_C_sf"/>
</dbReference>
<dbReference type="EMBL" id="VJZE01000160">
    <property type="protein sequence ID" value="MPY42543.1"/>
    <property type="molecule type" value="Genomic_DNA"/>
</dbReference>
<dbReference type="AlphaFoldDB" id="A0A5N8W4Y2"/>
<dbReference type="RefSeq" id="WP_152786963.1">
    <property type="nucleotide sequence ID" value="NZ_BAABEQ010000090.1"/>
</dbReference>
<evidence type="ECO:0000313" key="2">
    <source>
        <dbReference type="Proteomes" id="UP000326979"/>
    </source>
</evidence>
<comment type="caution">
    <text evidence="1">The sequence shown here is derived from an EMBL/GenBank/DDBJ whole genome shotgun (WGS) entry which is preliminary data.</text>
</comment>
<keyword evidence="1" id="KW-0547">Nucleotide-binding</keyword>
<dbReference type="PANTHER" id="PTHR35526">
    <property type="entry name" value="ANTI-SIGMA-F FACTOR RSBW-RELATED"/>
    <property type="match status" value="1"/>
</dbReference>
<dbReference type="GO" id="GO:0005524">
    <property type="term" value="F:ATP binding"/>
    <property type="evidence" value="ECO:0007669"/>
    <property type="project" value="UniProtKB-KW"/>
</dbReference>
<gene>
    <name evidence="1" type="ORF">FNH04_22340</name>
</gene>
<dbReference type="CDD" id="cd16936">
    <property type="entry name" value="HATPase_RsbW-like"/>
    <property type="match status" value="1"/>
</dbReference>
<evidence type="ECO:0000313" key="1">
    <source>
        <dbReference type="EMBL" id="MPY42543.1"/>
    </source>
</evidence>
<accession>A0A5N8W4Y2</accession>
<dbReference type="OrthoDB" id="4251531at2"/>
<dbReference type="PANTHER" id="PTHR35526:SF3">
    <property type="entry name" value="ANTI-SIGMA-F FACTOR RSBW"/>
    <property type="match status" value="1"/>
</dbReference>
<keyword evidence="1" id="KW-0067">ATP-binding</keyword>
<organism evidence="1 2">
    <name type="scientific">Streptomyces phyllanthi</name>
    <dbReference type="NCBI Taxonomy" id="1803180"/>
    <lineage>
        <taxon>Bacteria</taxon>
        <taxon>Bacillati</taxon>
        <taxon>Actinomycetota</taxon>
        <taxon>Actinomycetes</taxon>
        <taxon>Kitasatosporales</taxon>
        <taxon>Streptomycetaceae</taxon>
        <taxon>Streptomyces</taxon>
    </lineage>
</organism>
<reference evidence="1 2" key="1">
    <citation type="submission" date="2019-07" db="EMBL/GenBank/DDBJ databases">
        <title>New species of Amycolatopsis and Streptomyces.</title>
        <authorList>
            <person name="Duangmal K."/>
            <person name="Teo W.F.A."/>
            <person name="Lipun K."/>
        </authorList>
    </citation>
    <scope>NUCLEOTIDE SEQUENCE [LARGE SCALE GENOMIC DNA]</scope>
    <source>
        <strain evidence="1 2">TISTR 2346</strain>
    </source>
</reference>
<protein>
    <submittedName>
        <fullName evidence="1">ATP-binding protein</fullName>
    </submittedName>
</protein>
<proteinExistence type="predicted"/>
<keyword evidence="2" id="KW-1185">Reference proteome</keyword>